<gene>
    <name evidence="1" type="ORF">WISP_148761</name>
</gene>
<organism evidence="1 2">
    <name type="scientific">Willisornis vidua</name>
    <name type="common">Xingu scale-backed antbird</name>
    <dbReference type="NCBI Taxonomy" id="1566151"/>
    <lineage>
        <taxon>Eukaryota</taxon>
        <taxon>Metazoa</taxon>
        <taxon>Chordata</taxon>
        <taxon>Craniata</taxon>
        <taxon>Vertebrata</taxon>
        <taxon>Euteleostomi</taxon>
        <taxon>Archelosauria</taxon>
        <taxon>Archosauria</taxon>
        <taxon>Dinosauria</taxon>
        <taxon>Saurischia</taxon>
        <taxon>Theropoda</taxon>
        <taxon>Coelurosauria</taxon>
        <taxon>Aves</taxon>
        <taxon>Neognathae</taxon>
        <taxon>Neoaves</taxon>
        <taxon>Telluraves</taxon>
        <taxon>Australaves</taxon>
        <taxon>Passeriformes</taxon>
        <taxon>Thamnophilidae</taxon>
        <taxon>Willisornis</taxon>
    </lineage>
</organism>
<dbReference type="EMBL" id="WHWB01034796">
    <property type="protein sequence ID" value="KAJ7403922.1"/>
    <property type="molecule type" value="Genomic_DNA"/>
</dbReference>
<accession>A0ABQ9CQF7</accession>
<reference evidence="1" key="1">
    <citation type="submission" date="2019-10" db="EMBL/GenBank/DDBJ databases">
        <authorList>
            <person name="Soares A.E.R."/>
            <person name="Aleixo A."/>
            <person name="Schneider P."/>
            <person name="Miyaki C.Y."/>
            <person name="Schneider M.P."/>
            <person name="Mello C."/>
            <person name="Vasconcelos A.T.R."/>
        </authorList>
    </citation>
    <scope>NUCLEOTIDE SEQUENCE</scope>
    <source>
        <tissue evidence="1">Muscle</tissue>
    </source>
</reference>
<proteinExistence type="predicted"/>
<name>A0ABQ9CQF7_9PASS</name>
<protein>
    <submittedName>
        <fullName evidence="1">Uncharacterized protein</fullName>
    </submittedName>
</protein>
<evidence type="ECO:0000313" key="1">
    <source>
        <dbReference type="EMBL" id="KAJ7403922.1"/>
    </source>
</evidence>
<keyword evidence="2" id="KW-1185">Reference proteome</keyword>
<dbReference type="Proteomes" id="UP001145742">
    <property type="component" value="Unassembled WGS sequence"/>
</dbReference>
<comment type="caution">
    <text evidence="1">The sequence shown here is derived from an EMBL/GenBank/DDBJ whole genome shotgun (WGS) entry which is preliminary data.</text>
</comment>
<sequence>MLVRQNLPVINPGWLAGPGPLFVLYVNQGCDPAARSTQLEGYNMYRNDSKSQDSKLAISEILRLEMDEAE</sequence>
<evidence type="ECO:0000313" key="2">
    <source>
        <dbReference type="Proteomes" id="UP001145742"/>
    </source>
</evidence>